<evidence type="ECO:0000313" key="3">
    <source>
        <dbReference type="Proteomes" id="UP000280271"/>
    </source>
</evidence>
<feature type="chain" id="PRO_5046641900" evidence="1">
    <location>
        <begin position="20"/>
        <end position="91"/>
    </location>
</feature>
<accession>A0ABX9TYA7</accession>
<comment type="caution">
    <text evidence="2">The sequence shown here is derived from an EMBL/GenBank/DDBJ whole genome shotgun (WGS) entry which is preliminary data.</text>
</comment>
<feature type="signal peptide" evidence="1">
    <location>
        <begin position="1"/>
        <end position="19"/>
    </location>
</feature>
<name>A0ABX9TYA7_9GAMM</name>
<keyword evidence="3" id="KW-1185">Reference proteome</keyword>
<keyword evidence="1" id="KW-0732">Signal</keyword>
<evidence type="ECO:0000313" key="2">
    <source>
        <dbReference type="EMBL" id="RLL22705.1"/>
    </source>
</evidence>
<proteinExistence type="predicted"/>
<evidence type="ECO:0000256" key="1">
    <source>
        <dbReference type="SAM" id="SignalP"/>
    </source>
</evidence>
<protein>
    <submittedName>
        <fullName evidence="2">Uncharacterized protein</fullName>
    </submittedName>
</protein>
<dbReference type="RefSeq" id="WP_120374342.1">
    <property type="nucleotide sequence ID" value="NZ_RCHC01000005.1"/>
</dbReference>
<gene>
    <name evidence="2" type="ORF">D9K81_05725</name>
</gene>
<dbReference type="Proteomes" id="UP000280271">
    <property type="component" value="Unassembled WGS sequence"/>
</dbReference>
<reference evidence="2 3" key="1">
    <citation type="submission" date="2018-09" db="EMBL/GenBank/DDBJ databases">
        <title>The draft genome of Acinetobacter sp. strains.</title>
        <authorList>
            <person name="Qin J."/>
            <person name="Feng Y."/>
            <person name="Zong Z."/>
        </authorList>
    </citation>
    <scope>NUCLEOTIDE SEQUENCE [LARGE SCALE GENOMIC DNA]</scope>
    <source>
        <strain evidence="2 3">WCHAc060005</strain>
    </source>
</reference>
<dbReference type="EMBL" id="RCHC01000005">
    <property type="protein sequence ID" value="RLL22705.1"/>
    <property type="molecule type" value="Genomic_DNA"/>
</dbReference>
<sequence length="91" mass="10190">MKKLLFLMGLCSITLSVDAKQSSQNVEQIKQKIIQQSIESYPGNCPCPYNTARNGSRCGKRSAYNRAGGYTPLCYSEDVSDRMVREYKGRG</sequence>
<organism evidence="2 3">
    <name type="scientific">Acinetobacter chengduensis</name>
    <dbReference type="NCBI Taxonomy" id="2420890"/>
    <lineage>
        <taxon>Bacteria</taxon>
        <taxon>Pseudomonadati</taxon>
        <taxon>Pseudomonadota</taxon>
        <taxon>Gammaproteobacteria</taxon>
        <taxon>Moraxellales</taxon>
        <taxon>Moraxellaceae</taxon>
        <taxon>Acinetobacter</taxon>
    </lineage>
</organism>